<feature type="transmembrane region" description="Helical" evidence="1">
    <location>
        <begin position="23"/>
        <end position="54"/>
    </location>
</feature>
<dbReference type="PANTHER" id="PTHR35813:SF1">
    <property type="entry name" value="INNER MEMBRANE PROTEIN YBAN"/>
    <property type="match status" value="1"/>
</dbReference>
<keyword evidence="1" id="KW-0812">Transmembrane</keyword>
<dbReference type="PIRSF" id="PIRSF016789">
    <property type="entry name" value="DUF454"/>
    <property type="match status" value="1"/>
</dbReference>
<feature type="transmembrane region" description="Helical" evidence="1">
    <location>
        <begin position="88"/>
        <end position="106"/>
    </location>
</feature>
<sequence length="139" mass="14701">MSERGNDTGETTPGRGRRIGFLALGWALVGLGAVGAVLPVMPTTIFLIGAAWAFGRASPRIEARLLNHPRFGPALTAWRKHRAISRRGKVCACAGMAAGYAGFLMISHPPPWLAAAVLAAMAAVAIWLVRRPDPRHGNG</sequence>
<name>A0A212JUL1_9PROT</name>
<dbReference type="InterPro" id="IPR007401">
    <property type="entry name" value="DUF454"/>
</dbReference>
<evidence type="ECO:0008006" key="3">
    <source>
        <dbReference type="Google" id="ProtNLM"/>
    </source>
</evidence>
<keyword evidence="1" id="KW-1133">Transmembrane helix</keyword>
<dbReference type="GO" id="GO:0005886">
    <property type="term" value="C:plasma membrane"/>
    <property type="evidence" value="ECO:0007669"/>
    <property type="project" value="TreeGrafter"/>
</dbReference>
<dbReference type="Pfam" id="PF04304">
    <property type="entry name" value="DUF454"/>
    <property type="match status" value="1"/>
</dbReference>
<gene>
    <name evidence="2" type="ORF">KL86APRO_11688</name>
</gene>
<keyword evidence="1" id="KW-0472">Membrane</keyword>
<evidence type="ECO:0000313" key="2">
    <source>
        <dbReference type="EMBL" id="SBW03154.1"/>
    </source>
</evidence>
<evidence type="ECO:0000256" key="1">
    <source>
        <dbReference type="SAM" id="Phobius"/>
    </source>
</evidence>
<dbReference type="EMBL" id="FLUO01000001">
    <property type="protein sequence ID" value="SBW03154.1"/>
    <property type="molecule type" value="Genomic_DNA"/>
</dbReference>
<organism evidence="2">
    <name type="scientific">uncultured Alphaproteobacteria bacterium</name>
    <dbReference type="NCBI Taxonomy" id="91750"/>
    <lineage>
        <taxon>Bacteria</taxon>
        <taxon>Pseudomonadati</taxon>
        <taxon>Pseudomonadota</taxon>
        <taxon>Alphaproteobacteria</taxon>
        <taxon>environmental samples</taxon>
    </lineage>
</organism>
<proteinExistence type="predicted"/>
<feature type="transmembrane region" description="Helical" evidence="1">
    <location>
        <begin position="112"/>
        <end position="129"/>
    </location>
</feature>
<dbReference type="PANTHER" id="PTHR35813">
    <property type="entry name" value="INNER MEMBRANE PROTEIN YBAN"/>
    <property type="match status" value="1"/>
</dbReference>
<reference evidence="2" key="1">
    <citation type="submission" date="2016-04" db="EMBL/GenBank/DDBJ databases">
        <authorList>
            <person name="Evans L.H."/>
            <person name="Alamgir A."/>
            <person name="Owens N."/>
            <person name="Weber N.D."/>
            <person name="Virtaneva K."/>
            <person name="Barbian K."/>
            <person name="Babar A."/>
            <person name="Rosenke K."/>
        </authorList>
    </citation>
    <scope>NUCLEOTIDE SEQUENCE</scope>
    <source>
        <strain evidence="2">86</strain>
    </source>
</reference>
<protein>
    <recommendedName>
        <fullName evidence="3">Inner membrane protein YbaN</fullName>
    </recommendedName>
</protein>
<accession>A0A212JUL1</accession>
<dbReference type="AlphaFoldDB" id="A0A212JUL1"/>